<evidence type="ECO:0000313" key="4">
    <source>
        <dbReference type="EMBL" id="GAA5059018.1"/>
    </source>
</evidence>
<feature type="compositionally biased region" description="Polar residues" evidence="1">
    <location>
        <begin position="282"/>
        <end position="297"/>
    </location>
</feature>
<gene>
    <name evidence="4" type="ORF">GCM10023318_39050</name>
</gene>
<keyword evidence="2" id="KW-0472">Membrane</keyword>
<keyword evidence="2" id="KW-0812">Transmembrane</keyword>
<evidence type="ECO:0000256" key="2">
    <source>
        <dbReference type="SAM" id="Phobius"/>
    </source>
</evidence>
<evidence type="ECO:0000256" key="1">
    <source>
        <dbReference type="SAM" id="MobiDB-lite"/>
    </source>
</evidence>
<reference evidence="5" key="1">
    <citation type="journal article" date="2019" name="Int. J. Syst. Evol. Microbiol.">
        <title>The Global Catalogue of Microorganisms (GCM) 10K type strain sequencing project: providing services to taxonomists for standard genome sequencing and annotation.</title>
        <authorList>
            <consortium name="The Broad Institute Genomics Platform"/>
            <consortium name="The Broad Institute Genome Sequencing Center for Infectious Disease"/>
            <person name="Wu L."/>
            <person name="Ma J."/>
        </authorList>
    </citation>
    <scope>NUCLEOTIDE SEQUENCE [LARGE SCALE GENOMIC DNA]</scope>
    <source>
        <strain evidence="5">JCM 18298</strain>
    </source>
</reference>
<name>A0ABP9KKD6_9NOCA</name>
<feature type="domain" description="Outer membrane channel protein CpnT-like N-terminal" evidence="3">
    <location>
        <begin position="10"/>
        <end position="147"/>
    </location>
</feature>
<dbReference type="InterPro" id="IPR057746">
    <property type="entry name" value="CpnT-like_N"/>
</dbReference>
<evidence type="ECO:0000313" key="5">
    <source>
        <dbReference type="Proteomes" id="UP001500603"/>
    </source>
</evidence>
<keyword evidence="5" id="KW-1185">Reference proteome</keyword>
<keyword evidence="2" id="KW-1133">Transmembrane helix</keyword>
<feature type="region of interest" description="Disordered" evidence="1">
    <location>
        <begin position="281"/>
        <end position="317"/>
    </location>
</feature>
<comment type="caution">
    <text evidence="4">The sequence shown here is derived from an EMBL/GenBank/DDBJ whole genome shotgun (WGS) entry which is preliminary data.</text>
</comment>
<feature type="transmembrane region" description="Helical" evidence="2">
    <location>
        <begin position="98"/>
        <end position="123"/>
    </location>
</feature>
<protein>
    <recommendedName>
        <fullName evidence="3">Outer membrane channel protein CpnT-like N-terminal domain-containing protein</fullName>
    </recommendedName>
</protein>
<evidence type="ECO:0000259" key="3">
    <source>
        <dbReference type="Pfam" id="PF25547"/>
    </source>
</evidence>
<dbReference type="EMBL" id="BAABJM010000003">
    <property type="protein sequence ID" value="GAA5059018.1"/>
    <property type="molecule type" value="Genomic_DNA"/>
</dbReference>
<sequence>MGLEIPDALKPVASLVVGKWPETDETGLRAAADQWDQIADLLEQVNELGDDVVKVVLANTEGETHDAIDAFWKTVAGEDGTLQNVADFCKELAFVLRVMAMLVLAVKLYIISMLVFLAIQLAVAAASAAPTLGASLAEGAAVQVAVRAAVTTALKKLIQDIGIKTIVKGALIGASVKAGTEVGFQSLEMKIGVRDGYDGLAIASNTVSGAITGAVAAPVSKLLNDKGVNLTGNSKGDWLVNWRLGQHVGGAVSDATWGEQEGIPARVAGDAVDYTRNEIVETLSQPPATPQPTTESNPAPPKPSTADQGSSLDLPPQ</sequence>
<organism evidence="4 5">
    <name type="scientific">Nocardia callitridis</name>
    <dbReference type="NCBI Taxonomy" id="648753"/>
    <lineage>
        <taxon>Bacteria</taxon>
        <taxon>Bacillati</taxon>
        <taxon>Actinomycetota</taxon>
        <taxon>Actinomycetes</taxon>
        <taxon>Mycobacteriales</taxon>
        <taxon>Nocardiaceae</taxon>
        <taxon>Nocardia</taxon>
    </lineage>
</organism>
<dbReference type="Proteomes" id="UP001500603">
    <property type="component" value="Unassembled WGS sequence"/>
</dbReference>
<dbReference type="Pfam" id="PF25547">
    <property type="entry name" value="WXG100_2"/>
    <property type="match status" value="1"/>
</dbReference>
<proteinExistence type="predicted"/>
<accession>A0ABP9KKD6</accession>